<sequence>MPSTQKHTRNRTATTQRIVDALEELLAEGGIDGVSISLLAQKADISKVLIYRYFGGLDGLFDYYLRLGRIVPQYSVALLEQMRPITPTDLAPIWSGQALQLFRRVRASRSARELLMATVKEHNPLADVVSQAQDAELTRMVGQLAFVEGADYQATSAVLLGALSHLTIQAQQNRPMIGIDLRTEAGWQRIEAAVSLIYKALGRLATDSTTTQIATRPQGFETTSW</sequence>
<dbReference type="SUPFAM" id="SSF46689">
    <property type="entry name" value="Homeodomain-like"/>
    <property type="match status" value="1"/>
</dbReference>
<evidence type="ECO:0000313" key="5">
    <source>
        <dbReference type="Proteomes" id="UP000700732"/>
    </source>
</evidence>
<keyword evidence="5" id="KW-1185">Reference proteome</keyword>
<feature type="DNA-binding region" description="H-T-H motif" evidence="2">
    <location>
        <begin position="35"/>
        <end position="54"/>
    </location>
</feature>
<dbReference type="EMBL" id="VFIA01000041">
    <property type="protein sequence ID" value="MBC3794282.1"/>
    <property type="molecule type" value="Genomic_DNA"/>
</dbReference>
<evidence type="ECO:0000313" key="4">
    <source>
        <dbReference type="EMBL" id="MBC3794282.1"/>
    </source>
</evidence>
<reference evidence="4 5" key="1">
    <citation type="submission" date="2019-06" db="EMBL/GenBank/DDBJ databases">
        <title>Spirosoma utsteinense sp. nov. isolated from Antarctic ice-free soils.</title>
        <authorList>
            <person name="Tahon G."/>
        </authorList>
    </citation>
    <scope>NUCLEOTIDE SEQUENCE [LARGE SCALE GENOMIC DNA]</scope>
    <source>
        <strain evidence="4 5">LMG 31447</strain>
    </source>
</reference>
<accession>A0ABR6WCM5</accession>
<dbReference type="RefSeq" id="WP_186740606.1">
    <property type="nucleotide sequence ID" value="NZ_VFIA01000041.1"/>
</dbReference>
<comment type="caution">
    <text evidence="4">The sequence shown here is derived from an EMBL/GenBank/DDBJ whole genome shotgun (WGS) entry which is preliminary data.</text>
</comment>
<gene>
    <name evidence="4" type="ORF">FH603_4809</name>
</gene>
<dbReference type="PANTHER" id="PTHR30055">
    <property type="entry name" value="HTH-TYPE TRANSCRIPTIONAL REGULATOR RUTR"/>
    <property type="match status" value="1"/>
</dbReference>
<dbReference type="InterPro" id="IPR001647">
    <property type="entry name" value="HTH_TetR"/>
</dbReference>
<protein>
    <submittedName>
        <fullName evidence="4">AcrR family transcriptional regulator</fullName>
    </submittedName>
</protein>
<dbReference type="Pfam" id="PF00440">
    <property type="entry name" value="TetR_N"/>
    <property type="match status" value="1"/>
</dbReference>
<evidence type="ECO:0000259" key="3">
    <source>
        <dbReference type="PROSITE" id="PS50977"/>
    </source>
</evidence>
<organism evidence="4 5">
    <name type="scientific">Spirosoma utsteinense</name>
    <dbReference type="NCBI Taxonomy" id="2585773"/>
    <lineage>
        <taxon>Bacteria</taxon>
        <taxon>Pseudomonadati</taxon>
        <taxon>Bacteroidota</taxon>
        <taxon>Cytophagia</taxon>
        <taxon>Cytophagales</taxon>
        <taxon>Cytophagaceae</taxon>
        <taxon>Spirosoma</taxon>
    </lineage>
</organism>
<dbReference type="InterPro" id="IPR050109">
    <property type="entry name" value="HTH-type_TetR-like_transc_reg"/>
</dbReference>
<feature type="domain" description="HTH tetR-type" evidence="3">
    <location>
        <begin position="12"/>
        <end position="72"/>
    </location>
</feature>
<dbReference type="PRINTS" id="PR00455">
    <property type="entry name" value="HTHTETR"/>
</dbReference>
<dbReference type="InterPro" id="IPR009057">
    <property type="entry name" value="Homeodomain-like_sf"/>
</dbReference>
<evidence type="ECO:0000256" key="1">
    <source>
        <dbReference type="ARBA" id="ARBA00023125"/>
    </source>
</evidence>
<dbReference type="PANTHER" id="PTHR30055:SF153">
    <property type="entry name" value="HTH-TYPE TRANSCRIPTIONAL REPRESSOR RV3405C"/>
    <property type="match status" value="1"/>
</dbReference>
<name>A0ABR6WCM5_9BACT</name>
<dbReference type="Proteomes" id="UP000700732">
    <property type="component" value="Unassembled WGS sequence"/>
</dbReference>
<evidence type="ECO:0000256" key="2">
    <source>
        <dbReference type="PROSITE-ProRule" id="PRU00335"/>
    </source>
</evidence>
<dbReference type="Gene3D" id="1.10.357.10">
    <property type="entry name" value="Tetracycline Repressor, domain 2"/>
    <property type="match status" value="1"/>
</dbReference>
<proteinExistence type="predicted"/>
<dbReference type="PROSITE" id="PS50977">
    <property type="entry name" value="HTH_TETR_2"/>
    <property type="match status" value="1"/>
</dbReference>
<keyword evidence="1 2" id="KW-0238">DNA-binding</keyword>